<dbReference type="SUPFAM" id="SSF48371">
    <property type="entry name" value="ARM repeat"/>
    <property type="match status" value="1"/>
</dbReference>
<dbReference type="Pfam" id="PF02854">
    <property type="entry name" value="MIF4G"/>
    <property type="match status" value="1"/>
</dbReference>
<keyword evidence="2" id="KW-0963">Cytoplasm</keyword>
<dbReference type="Proteomes" id="UP000824540">
    <property type="component" value="Unassembled WGS sequence"/>
</dbReference>
<dbReference type="GO" id="GO:0005737">
    <property type="term" value="C:cytoplasm"/>
    <property type="evidence" value="ECO:0007669"/>
    <property type="project" value="UniProtKB-SubCell"/>
</dbReference>
<dbReference type="Gene3D" id="1.25.40.180">
    <property type="match status" value="1"/>
</dbReference>
<evidence type="ECO:0000256" key="2">
    <source>
        <dbReference type="ARBA" id="ARBA00022490"/>
    </source>
</evidence>
<dbReference type="InterPro" id="IPR003890">
    <property type="entry name" value="MIF4G-like_typ-3"/>
</dbReference>
<dbReference type="PANTHER" id="PTHR23254">
    <property type="entry name" value="EIF4G DOMAIN PROTEIN"/>
    <property type="match status" value="1"/>
</dbReference>
<evidence type="ECO:0000313" key="7">
    <source>
        <dbReference type="EMBL" id="KAG9342596.1"/>
    </source>
</evidence>
<dbReference type="FunFam" id="1.25.40.180:FF:000016">
    <property type="entry name" value="polyadenylate-binding protein-interacting protein 1 isoform X1"/>
    <property type="match status" value="1"/>
</dbReference>
<dbReference type="GO" id="GO:0008494">
    <property type="term" value="F:translation activator activity"/>
    <property type="evidence" value="ECO:0007669"/>
    <property type="project" value="TreeGrafter"/>
</dbReference>
<protein>
    <recommendedName>
        <fullName evidence="4">Polyadenylate-binding protein-interacting protein 1</fullName>
    </recommendedName>
</protein>
<organism evidence="7 8">
    <name type="scientific">Albula glossodonta</name>
    <name type="common">roundjaw bonefish</name>
    <dbReference type="NCBI Taxonomy" id="121402"/>
    <lineage>
        <taxon>Eukaryota</taxon>
        <taxon>Metazoa</taxon>
        <taxon>Chordata</taxon>
        <taxon>Craniata</taxon>
        <taxon>Vertebrata</taxon>
        <taxon>Euteleostomi</taxon>
        <taxon>Actinopterygii</taxon>
        <taxon>Neopterygii</taxon>
        <taxon>Teleostei</taxon>
        <taxon>Albuliformes</taxon>
        <taxon>Albulidae</taxon>
        <taxon>Albula</taxon>
    </lineage>
</organism>
<gene>
    <name evidence="7" type="ORF">JZ751_016030</name>
</gene>
<evidence type="ECO:0000256" key="5">
    <source>
        <dbReference type="SAM" id="MobiDB-lite"/>
    </source>
</evidence>
<evidence type="ECO:0000256" key="1">
    <source>
        <dbReference type="ARBA" id="ARBA00004496"/>
    </source>
</evidence>
<feature type="compositionally biased region" description="Basic and acidic residues" evidence="5">
    <location>
        <begin position="27"/>
        <end position="39"/>
    </location>
</feature>
<evidence type="ECO:0000259" key="6">
    <source>
        <dbReference type="SMART" id="SM00543"/>
    </source>
</evidence>
<dbReference type="SMART" id="SM00543">
    <property type="entry name" value="MIF4G"/>
    <property type="match status" value="1"/>
</dbReference>
<dbReference type="PANTHER" id="PTHR23254:SF15">
    <property type="entry name" value="POLYADENYLATE-BINDING PROTEIN-INTERACTING PROTEIN 1"/>
    <property type="match status" value="1"/>
</dbReference>
<evidence type="ECO:0000256" key="3">
    <source>
        <dbReference type="ARBA" id="ARBA00022845"/>
    </source>
</evidence>
<keyword evidence="8" id="KW-1185">Reference proteome</keyword>
<dbReference type="OrthoDB" id="8171816at2759"/>
<dbReference type="AlphaFoldDB" id="A0A8T2NSQ8"/>
<reference evidence="7" key="1">
    <citation type="thesis" date="2021" institute="BYU ScholarsArchive" country="Provo, UT, USA">
        <title>Applications of and Algorithms for Genome Assembly and Genomic Analyses with an Emphasis on Marine Teleosts.</title>
        <authorList>
            <person name="Pickett B.D."/>
        </authorList>
    </citation>
    <scope>NUCLEOTIDE SEQUENCE</scope>
    <source>
        <strain evidence="7">HI-2016</strain>
    </source>
</reference>
<dbReference type="EMBL" id="JAFBMS010000027">
    <property type="protein sequence ID" value="KAG9342596.1"/>
    <property type="molecule type" value="Genomic_DNA"/>
</dbReference>
<dbReference type="InterPro" id="IPR051367">
    <property type="entry name" value="mRNA_TranslReg/HistoneTransl"/>
</dbReference>
<evidence type="ECO:0000256" key="4">
    <source>
        <dbReference type="ARBA" id="ARBA00074029"/>
    </source>
</evidence>
<keyword evidence="3" id="KW-0810">Translation regulation</keyword>
<dbReference type="GO" id="GO:0006446">
    <property type="term" value="P:regulation of translational initiation"/>
    <property type="evidence" value="ECO:0007669"/>
    <property type="project" value="TreeGrafter"/>
</dbReference>
<evidence type="ECO:0000313" key="8">
    <source>
        <dbReference type="Proteomes" id="UP000824540"/>
    </source>
</evidence>
<proteinExistence type="predicted"/>
<name>A0A8T2NSQ8_9TELE</name>
<dbReference type="InterPro" id="IPR016024">
    <property type="entry name" value="ARM-type_fold"/>
</dbReference>
<comment type="subcellular location">
    <subcellularLocation>
        <location evidence="1">Cytoplasm</location>
    </subcellularLocation>
</comment>
<feature type="domain" description="MIF4G" evidence="6">
    <location>
        <begin position="134"/>
        <end position="351"/>
    </location>
</feature>
<dbReference type="GO" id="GO:0003723">
    <property type="term" value="F:RNA binding"/>
    <property type="evidence" value="ECO:0007669"/>
    <property type="project" value="InterPro"/>
</dbReference>
<sequence length="446" mass="50444">MTENFDRAPGAGWNRLKPSSPGLGEQDGSRLPKTGEGDSKASFFNQHEPLRQPRTSPPLVENNNLSGAGDGRRNIKTHATQSYYSTPGQMGGPLALNSRLSVNAPEFYPKNYTPYQESTYDEGSSSYYPEVTLAEMVQEFLNHLNSSPASFDLEIESITATLNEWVTTEETLEELVDLIYKQSTSIPNFAYTGARICNYLSHHLITSSPSGNFRNLLLRRCQTDFEQREHAMKANEATQKKFHSYVLFLGELYLNLEVRSRKGPPTRAEILLSALKSLMDTLFSHPVDGNLICAVKLLKLTGSVLEDTWKASRKTHMDELIQRIENVVLDASCSRDVKQMLLKLVELRSSNWGRVHAASASSEATPDNDPNYFMNEPTFYTADGTPFTAADPDYSEKYQEILDRENYFPDFFEENGSAEDYDDEDEMDPEIEEAFEKFCLESEMRK</sequence>
<comment type="caution">
    <text evidence="7">The sequence shown here is derived from an EMBL/GenBank/DDBJ whole genome shotgun (WGS) entry which is preliminary data.</text>
</comment>
<feature type="region of interest" description="Disordered" evidence="5">
    <location>
        <begin position="1"/>
        <end position="75"/>
    </location>
</feature>
<accession>A0A8T2NSQ8</accession>